<name>A0ABV0UC39_9TELE</name>
<feature type="compositionally biased region" description="Basic and acidic residues" evidence="1">
    <location>
        <begin position="1"/>
        <end position="17"/>
    </location>
</feature>
<comment type="caution">
    <text evidence="2">The sequence shown here is derived from an EMBL/GenBank/DDBJ whole genome shotgun (WGS) entry which is preliminary data.</text>
</comment>
<gene>
    <name evidence="2" type="ORF">ILYODFUR_032118</name>
</gene>
<keyword evidence="3" id="KW-1185">Reference proteome</keyword>
<evidence type="ECO:0000256" key="1">
    <source>
        <dbReference type="SAM" id="MobiDB-lite"/>
    </source>
</evidence>
<dbReference type="EMBL" id="JAHRIQ010063063">
    <property type="protein sequence ID" value="MEQ2242075.1"/>
    <property type="molecule type" value="Genomic_DNA"/>
</dbReference>
<evidence type="ECO:0000313" key="3">
    <source>
        <dbReference type="Proteomes" id="UP001482620"/>
    </source>
</evidence>
<organism evidence="2 3">
    <name type="scientific">Ilyodon furcidens</name>
    <name type="common">goldbreast splitfin</name>
    <dbReference type="NCBI Taxonomy" id="33524"/>
    <lineage>
        <taxon>Eukaryota</taxon>
        <taxon>Metazoa</taxon>
        <taxon>Chordata</taxon>
        <taxon>Craniata</taxon>
        <taxon>Vertebrata</taxon>
        <taxon>Euteleostomi</taxon>
        <taxon>Actinopterygii</taxon>
        <taxon>Neopterygii</taxon>
        <taxon>Teleostei</taxon>
        <taxon>Neoteleostei</taxon>
        <taxon>Acanthomorphata</taxon>
        <taxon>Ovalentaria</taxon>
        <taxon>Atherinomorphae</taxon>
        <taxon>Cyprinodontiformes</taxon>
        <taxon>Goodeidae</taxon>
        <taxon>Ilyodon</taxon>
    </lineage>
</organism>
<dbReference type="Proteomes" id="UP001482620">
    <property type="component" value="Unassembled WGS sequence"/>
</dbReference>
<feature type="region of interest" description="Disordered" evidence="1">
    <location>
        <begin position="1"/>
        <end position="52"/>
    </location>
</feature>
<sequence>MLKKLDDRDSEVERDSDGSWSAFSSVTAGQRVSLPRARSPVPSYKPSNPAPWQERHYKSSIFIARRAHTWEGGGNRK</sequence>
<reference evidence="2 3" key="1">
    <citation type="submission" date="2021-06" db="EMBL/GenBank/DDBJ databases">
        <authorList>
            <person name="Palmer J.M."/>
        </authorList>
    </citation>
    <scope>NUCLEOTIDE SEQUENCE [LARGE SCALE GENOMIC DNA]</scope>
    <source>
        <strain evidence="3">if_2019</strain>
        <tissue evidence="2">Muscle</tissue>
    </source>
</reference>
<feature type="compositionally biased region" description="Polar residues" evidence="1">
    <location>
        <begin position="18"/>
        <end position="30"/>
    </location>
</feature>
<proteinExistence type="predicted"/>
<protein>
    <submittedName>
        <fullName evidence="2">Uncharacterized protein</fullName>
    </submittedName>
</protein>
<accession>A0ABV0UC39</accession>
<evidence type="ECO:0000313" key="2">
    <source>
        <dbReference type="EMBL" id="MEQ2242075.1"/>
    </source>
</evidence>